<dbReference type="STRING" id="857291.HMPREF9138_01808"/>
<gene>
    <name evidence="1" type="ORF">HMPREF9138_01808</name>
</gene>
<name>G6AI81_9BACT</name>
<sequence>MKQKKLYMKTNNTRFLVMLQIGSCQNKKNNKPGTKRKPQ</sequence>
<dbReference type="HOGENOM" id="CLU_3314615_0_0_10"/>
<protein>
    <submittedName>
        <fullName evidence="1">Uncharacterized protein</fullName>
    </submittedName>
</protein>
<keyword evidence="2" id="KW-1185">Reference proteome</keyword>
<evidence type="ECO:0000313" key="1">
    <source>
        <dbReference type="EMBL" id="EHG15587.1"/>
    </source>
</evidence>
<organism evidence="1 2">
    <name type="scientific">Prevotella histicola F0411</name>
    <dbReference type="NCBI Taxonomy" id="857291"/>
    <lineage>
        <taxon>Bacteria</taxon>
        <taxon>Pseudomonadati</taxon>
        <taxon>Bacteroidota</taxon>
        <taxon>Bacteroidia</taxon>
        <taxon>Bacteroidales</taxon>
        <taxon>Prevotellaceae</taxon>
        <taxon>Prevotella</taxon>
    </lineage>
</organism>
<dbReference type="EMBL" id="AFXP01000019">
    <property type="protein sequence ID" value="EHG15587.1"/>
    <property type="molecule type" value="Genomic_DNA"/>
</dbReference>
<comment type="caution">
    <text evidence="1">The sequence shown here is derived from an EMBL/GenBank/DDBJ whole genome shotgun (WGS) entry which is preliminary data.</text>
</comment>
<dbReference type="Proteomes" id="UP000004597">
    <property type="component" value="Unassembled WGS sequence"/>
</dbReference>
<accession>G6AI81</accession>
<proteinExistence type="predicted"/>
<reference evidence="1 2" key="1">
    <citation type="submission" date="2011-10" db="EMBL/GenBank/DDBJ databases">
        <title>The Genome Sequence of Prevotella histicola F0411.</title>
        <authorList>
            <consortium name="The Broad Institute Genome Sequencing Platform"/>
            <person name="Earl A."/>
            <person name="Ward D."/>
            <person name="Feldgarden M."/>
            <person name="Gevers D."/>
            <person name="Izard J."/>
            <person name="Ganesan A."/>
            <person name="Blanton J.M."/>
            <person name="Baranova O.V."/>
            <person name="Tanner A.C."/>
            <person name="Mathney J.M.J."/>
            <person name="Dewhirst F.E."/>
            <person name="Young S.K."/>
            <person name="Zeng Q."/>
            <person name="Gargeya S."/>
            <person name="Fitzgerald M."/>
            <person name="Haas B."/>
            <person name="Abouelleil A."/>
            <person name="Alvarado L."/>
            <person name="Arachchi H.M."/>
            <person name="Berlin A."/>
            <person name="Brown A."/>
            <person name="Chapman S.B."/>
            <person name="Chen Z."/>
            <person name="Dunbar C."/>
            <person name="Freedman E."/>
            <person name="Gearin G."/>
            <person name="Gellesch M."/>
            <person name="Goldberg J."/>
            <person name="Griggs A."/>
            <person name="Gujja S."/>
            <person name="Heiman D."/>
            <person name="Howarth C."/>
            <person name="Larson L."/>
            <person name="Lui A."/>
            <person name="MacDonald P.J.P."/>
            <person name="Montmayeur A."/>
            <person name="Murphy C."/>
            <person name="Neiman D."/>
            <person name="Pearson M."/>
            <person name="Priest M."/>
            <person name="Roberts A."/>
            <person name="Saif S."/>
            <person name="Shea T."/>
            <person name="Shenoy N."/>
            <person name="Sisk P."/>
            <person name="Stolte C."/>
            <person name="Sykes S."/>
            <person name="Wortman J."/>
            <person name="Nusbaum C."/>
            <person name="Birren B."/>
        </authorList>
    </citation>
    <scope>NUCLEOTIDE SEQUENCE [LARGE SCALE GENOMIC DNA]</scope>
    <source>
        <strain evidence="1 2">F0411</strain>
    </source>
</reference>
<evidence type="ECO:0000313" key="2">
    <source>
        <dbReference type="Proteomes" id="UP000004597"/>
    </source>
</evidence>
<dbReference type="AlphaFoldDB" id="G6AI81"/>